<dbReference type="EMBL" id="JAAXLA010000131">
    <property type="protein sequence ID" value="NMI02200.1"/>
    <property type="molecule type" value="Genomic_DNA"/>
</dbReference>
<gene>
    <name evidence="5" type="ORF">HF526_33645</name>
</gene>
<evidence type="ECO:0000256" key="1">
    <source>
        <dbReference type="ARBA" id="ARBA00010088"/>
    </source>
</evidence>
<dbReference type="InterPro" id="IPR010497">
    <property type="entry name" value="Epoxide_hydro_N"/>
</dbReference>
<dbReference type="RefSeq" id="WP_169385701.1">
    <property type="nucleotide sequence ID" value="NZ_JAAXLA010000131.1"/>
</dbReference>
<keyword evidence="6" id="KW-1185">Reference proteome</keyword>
<evidence type="ECO:0000313" key="6">
    <source>
        <dbReference type="Proteomes" id="UP000820669"/>
    </source>
</evidence>
<dbReference type="SUPFAM" id="SSF53474">
    <property type="entry name" value="alpha/beta-Hydrolases"/>
    <property type="match status" value="1"/>
</dbReference>
<evidence type="ECO:0000256" key="3">
    <source>
        <dbReference type="ARBA" id="ARBA00022801"/>
    </source>
</evidence>
<proteinExistence type="inferred from homology"/>
<accession>A0ABX1SPF5</accession>
<dbReference type="InterPro" id="IPR029058">
    <property type="entry name" value="AB_hydrolase_fold"/>
</dbReference>
<evidence type="ECO:0000259" key="4">
    <source>
        <dbReference type="Pfam" id="PF06441"/>
    </source>
</evidence>
<protein>
    <submittedName>
        <fullName evidence="5">Epoxide hydrolase</fullName>
    </submittedName>
</protein>
<organism evidence="5 6">
    <name type="scientific">Pseudonocardia acidicola</name>
    <dbReference type="NCBI Taxonomy" id="2724939"/>
    <lineage>
        <taxon>Bacteria</taxon>
        <taxon>Bacillati</taxon>
        <taxon>Actinomycetota</taxon>
        <taxon>Actinomycetes</taxon>
        <taxon>Pseudonocardiales</taxon>
        <taxon>Pseudonocardiaceae</taxon>
        <taxon>Pseudonocardia</taxon>
    </lineage>
</organism>
<comment type="similarity">
    <text evidence="1">Belongs to the peptidase S33 family.</text>
</comment>
<dbReference type="Gene3D" id="3.40.50.1820">
    <property type="entry name" value="alpha/beta hydrolase"/>
    <property type="match status" value="1"/>
</dbReference>
<dbReference type="PANTHER" id="PTHR21661">
    <property type="entry name" value="EPOXIDE HYDROLASE 1-RELATED"/>
    <property type="match status" value="1"/>
</dbReference>
<name>A0ABX1SPF5_9PSEU</name>
<dbReference type="PRINTS" id="PR00412">
    <property type="entry name" value="EPOXHYDRLASE"/>
</dbReference>
<dbReference type="PANTHER" id="PTHR21661:SF35">
    <property type="entry name" value="EPOXIDE HYDROLASE"/>
    <property type="match status" value="1"/>
</dbReference>
<evidence type="ECO:0000256" key="2">
    <source>
        <dbReference type="ARBA" id="ARBA00022797"/>
    </source>
</evidence>
<dbReference type="GO" id="GO:0016787">
    <property type="term" value="F:hydrolase activity"/>
    <property type="evidence" value="ECO:0007669"/>
    <property type="project" value="UniProtKB-KW"/>
</dbReference>
<dbReference type="PIRSF" id="PIRSF001112">
    <property type="entry name" value="Epoxide_hydrolase"/>
    <property type="match status" value="1"/>
</dbReference>
<keyword evidence="2" id="KW-0058">Aromatic hydrocarbons catabolism</keyword>
<dbReference type="Proteomes" id="UP000820669">
    <property type="component" value="Unassembled WGS sequence"/>
</dbReference>
<dbReference type="Pfam" id="PF06441">
    <property type="entry name" value="EHN"/>
    <property type="match status" value="1"/>
</dbReference>
<dbReference type="InterPro" id="IPR016292">
    <property type="entry name" value="Epoxide_hydrolase"/>
</dbReference>
<reference evidence="5 6" key="1">
    <citation type="submission" date="2020-04" db="EMBL/GenBank/DDBJ databases">
        <authorList>
            <person name="Klaysubun C."/>
            <person name="Duangmal K."/>
            <person name="Lipun K."/>
        </authorList>
    </citation>
    <scope>NUCLEOTIDE SEQUENCE [LARGE SCALE GENOMIC DNA]</scope>
    <source>
        <strain evidence="5 6">K10HN5</strain>
    </source>
</reference>
<feature type="domain" description="Epoxide hydrolase N-terminal" evidence="4">
    <location>
        <begin position="2"/>
        <end position="111"/>
    </location>
</feature>
<keyword evidence="3 5" id="KW-0378">Hydrolase</keyword>
<evidence type="ECO:0000313" key="5">
    <source>
        <dbReference type="EMBL" id="NMI02200.1"/>
    </source>
</evidence>
<dbReference type="InterPro" id="IPR000639">
    <property type="entry name" value="Epox_hydrolase-like"/>
</dbReference>
<comment type="caution">
    <text evidence="5">The sequence shown here is derived from an EMBL/GenBank/DDBJ whole genome shotgun (WGS) entry which is preliminary data.</text>
</comment>
<sequence>MRTFRVDIPQSDLDDLRDRLSRTRWPEPSTVDGWAQGVPLGFAQELCRYWAQEYDWRRCEAEINAVPQFVTGLDGGGDDTVDVHVLHARSPHSDALPLLLTHGWPGSIVEFLDVVEALTNPADPADAFHVVCPSLPGYGFSGKPARPGWGVERIATAWAQLMDRLGYTRYGAQGGDWGSMVTAALGTGDPEHVAGIHLTMPLAPRPDDDDRPLTEAEQQAAADRQQFLRLGTGYSAEQSTRPQTLGYGLLDSPAAQCAWIVEKFWDWTDCAGDPENVISRDRLLDNVMLYWLPGTGASSARLYWESYASRRLDTVEVPTGVTLFPKELVRLPRHWLERRFVNLQHFATPDTGGHFASLEQPEVFVDELRTFFRTVR</sequence>